<dbReference type="Proteomes" id="UP001369736">
    <property type="component" value="Unassembled WGS sequence"/>
</dbReference>
<evidence type="ECO:0000256" key="1">
    <source>
        <dbReference type="ARBA" id="ARBA00004651"/>
    </source>
</evidence>
<keyword evidence="8 10" id="KW-0472">Membrane</keyword>
<dbReference type="InterPro" id="IPR003439">
    <property type="entry name" value="ABC_transporter-like_ATP-bd"/>
</dbReference>
<proteinExistence type="inferred from homology"/>
<keyword evidence="7 10" id="KW-1133">Transmembrane helix</keyword>
<evidence type="ECO:0000256" key="10">
    <source>
        <dbReference type="SAM" id="Phobius"/>
    </source>
</evidence>
<feature type="transmembrane region" description="Helical" evidence="10">
    <location>
        <begin position="273"/>
        <end position="305"/>
    </location>
</feature>
<evidence type="ECO:0000259" key="11">
    <source>
        <dbReference type="PROSITE" id="PS50893"/>
    </source>
</evidence>
<evidence type="ECO:0000256" key="2">
    <source>
        <dbReference type="ARBA" id="ARBA00011073"/>
    </source>
</evidence>
<dbReference type="CDD" id="cd07346">
    <property type="entry name" value="ABC_6TM_exporters"/>
    <property type="match status" value="1"/>
</dbReference>
<feature type="region of interest" description="Disordered" evidence="9">
    <location>
        <begin position="340"/>
        <end position="362"/>
    </location>
</feature>
<dbReference type="PROSITE" id="PS50929">
    <property type="entry name" value="ABC_TM1F"/>
    <property type="match status" value="1"/>
</dbReference>
<dbReference type="SUPFAM" id="SSF52540">
    <property type="entry name" value="P-loop containing nucleoside triphosphate hydrolases"/>
    <property type="match status" value="1"/>
</dbReference>
<dbReference type="RefSeq" id="WP_337707465.1">
    <property type="nucleotide sequence ID" value="NZ_JBBEGM010000030.1"/>
</dbReference>
<accession>A0ABU8MFL5</accession>
<dbReference type="SUPFAM" id="SSF90123">
    <property type="entry name" value="ABC transporter transmembrane region"/>
    <property type="match status" value="1"/>
</dbReference>
<dbReference type="PANTHER" id="PTHR43394">
    <property type="entry name" value="ATP-DEPENDENT PERMEASE MDL1, MITOCHONDRIAL"/>
    <property type="match status" value="1"/>
</dbReference>
<dbReference type="PROSITE" id="PS50893">
    <property type="entry name" value="ABC_TRANSPORTER_2"/>
    <property type="match status" value="1"/>
</dbReference>
<evidence type="ECO:0000256" key="3">
    <source>
        <dbReference type="ARBA" id="ARBA00022692"/>
    </source>
</evidence>
<evidence type="ECO:0000256" key="8">
    <source>
        <dbReference type="ARBA" id="ARBA00023136"/>
    </source>
</evidence>
<keyword evidence="4" id="KW-0547">Nucleotide-binding</keyword>
<reference evidence="13 14" key="1">
    <citation type="submission" date="2024-03" db="EMBL/GenBank/DDBJ databases">
        <title>Actinomycetospora sp. OC33-EN07, a novel actinomycete isolated from wild orchid (Aerides multiflora).</title>
        <authorList>
            <person name="Suriyachadkun C."/>
        </authorList>
    </citation>
    <scope>NUCLEOTIDE SEQUENCE [LARGE SCALE GENOMIC DNA]</scope>
    <source>
        <strain evidence="13 14">OC33-EN07</strain>
    </source>
</reference>
<dbReference type="PANTHER" id="PTHR43394:SF1">
    <property type="entry name" value="ATP-BINDING CASSETTE SUB-FAMILY B MEMBER 10, MITOCHONDRIAL"/>
    <property type="match status" value="1"/>
</dbReference>
<comment type="subcellular location">
    <subcellularLocation>
        <location evidence="1">Cell membrane</location>
        <topology evidence="1">Multi-pass membrane protein</topology>
    </subcellularLocation>
</comment>
<dbReference type="Pfam" id="PF00005">
    <property type="entry name" value="ABC_tran"/>
    <property type="match status" value="1"/>
</dbReference>
<evidence type="ECO:0000256" key="6">
    <source>
        <dbReference type="ARBA" id="ARBA00022840"/>
    </source>
</evidence>
<sequence>MADAKRSGAGPSSRAILPVAGARAIRLAVGRLLAGRRGVLTVGLVALVASAVAGVLVPPLLGQIVDVVVARRGADAVTGPVLGLVGAALAQGLLAVVGMAAIARAGEEVLADLRETFVARALGLPLSRLEQAGSGDLTSRVTSDLALVGDAVREAVPDMTRGALVIVLSLGGLAVLDWRFLLAALVAVPVQVLTARWYVRRSSPLYLEQREVGGAQQQQLLDTAGGIATVRALDLHDDHTGRVRSRAQEVVDLALRVVRLQTGFFGRLNLAEFLGVAAVLATGFALVDAGAATVGVASAAALYFINLFTPINEVLFLLDTVQSAGASLARVVGVSSLPASSSSASSSASSSDEPSDEPADRGAVRVRGVSHAYDEGHEVLCGVDLDIAPGTRLALVGASGAGKTTLATIVAGVHRPSAGSVSVGEVAMVSQEVHVFAGPLAEDLRLAAPDATDEQLWAALDVVDARDWVAALPEGLQTVVGTGGHTPTAAQAQQLALARLVLADPAVAVLDEATAEAGSAGARVLEAAADRSLRGRTALVVAHRLTQAAASDRIAVLDAGVLVEHGTHEELLAAGGRYAELWAAGAGRVAEGGR</sequence>
<dbReference type="InterPro" id="IPR039421">
    <property type="entry name" value="Type_1_exporter"/>
</dbReference>
<evidence type="ECO:0000256" key="4">
    <source>
        <dbReference type="ARBA" id="ARBA00022741"/>
    </source>
</evidence>
<comment type="caution">
    <text evidence="13">The sequence shown here is derived from an EMBL/GenBank/DDBJ whole genome shotgun (WGS) entry which is preliminary data.</text>
</comment>
<dbReference type="GO" id="GO:0005524">
    <property type="term" value="F:ATP binding"/>
    <property type="evidence" value="ECO:0007669"/>
    <property type="project" value="UniProtKB-KW"/>
</dbReference>
<protein>
    <submittedName>
        <fullName evidence="13">ABC transporter ATP-binding protein</fullName>
    </submittedName>
</protein>
<keyword evidence="5" id="KW-0378">Hydrolase</keyword>
<dbReference type="Pfam" id="PF00664">
    <property type="entry name" value="ABC_membrane"/>
    <property type="match status" value="1"/>
</dbReference>
<evidence type="ECO:0000256" key="7">
    <source>
        <dbReference type="ARBA" id="ARBA00022989"/>
    </source>
</evidence>
<dbReference type="Gene3D" id="1.20.1560.10">
    <property type="entry name" value="ABC transporter type 1, transmembrane domain"/>
    <property type="match status" value="1"/>
</dbReference>
<feature type="domain" description="ABC transporter" evidence="11">
    <location>
        <begin position="364"/>
        <end position="584"/>
    </location>
</feature>
<dbReference type="PROSITE" id="PS00136">
    <property type="entry name" value="SUBTILASE_ASP"/>
    <property type="match status" value="1"/>
</dbReference>
<dbReference type="EMBL" id="JBBEGM010000030">
    <property type="protein sequence ID" value="MEJ2866089.1"/>
    <property type="molecule type" value="Genomic_DNA"/>
</dbReference>
<dbReference type="InterPro" id="IPR027417">
    <property type="entry name" value="P-loop_NTPase"/>
</dbReference>
<organism evidence="13 14">
    <name type="scientific">Actinomycetospora flava</name>
    <dbReference type="NCBI Taxonomy" id="3129232"/>
    <lineage>
        <taxon>Bacteria</taxon>
        <taxon>Bacillati</taxon>
        <taxon>Actinomycetota</taxon>
        <taxon>Actinomycetes</taxon>
        <taxon>Pseudonocardiales</taxon>
        <taxon>Pseudonocardiaceae</taxon>
        <taxon>Actinomycetospora</taxon>
    </lineage>
</organism>
<keyword evidence="3 10" id="KW-0812">Transmembrane</keyword>
<dbReference type="InterPro" id="IPR023827">
    <property type="entry name" value="Peptidase_S8_Asp-AS"/>
</dbReference>
<evidence type="ECO:0000313" key="13">
    <source>
        <dbReference type="EMBL" id="MEJ2866089.1"/>
    </source>
</evidence>
<keyword evidence="14" id="KW-1185">Reference proteome</keyword>
<comment type="similarity">
    <text evidence="2">Belongs to the peptidase S8 family.</text>
</comment>
<dbReference type="InterPro" id="IPR011527">
    <property type="entry name" value="ABC1_TM_dom"/>
</dbReference>
<dbReference type="Gene3D" id="3.40.50.300">
    <property type="entry name" value="P-loop containing nucleotide triphosphate hydrolases"/>
    <property type="match status" value="1"/>
</dbReference>
<feature type="domain" description="ABC transmembrane type-1" evidence="12">
    <location>
        <begin position="42"/>
        <end position="323"/>
    </location>
</feature>
<feature type="transmembrane region" description="Helical" evidence="10">
    <location>
        <begin position="81"/>
        <end position="103"/>
    </location>
</feature>
<evidence type="ECO:0000256" key="9">
    <source>
        <dbReference type="SAM" id="MobiDB-lite"/>
    </source>
</evidence>
<keyword evidence="6 13" id="KW-0067">ATP-binding</keyword>
<dbReference type="InterPro" id="IPR036640">
    <property type="entry name" value="ABC1_TM_sf"/>
</dbReference>
<feature type="transmembrane region" description="Helical" evidence="10">
    <location>
        <begin position="39"/>
        <end position="61"/>
    </location>
</feature>
<dbReference type="InterPro" id="IPR003593">
    <property type="entry name" value="AAA+_ATPase"/>
</dbReference>
<name>A0ABU8MFL5_9PSEU</name>
<evidence type="ECO:0000313" key="14">
    <source>
        <dbReference type="Proteomes" id="UP001369736"/>
    </source>
</evidence>
<gene>
    <name evidence="13" type="ORF">WCD58_33400</name>
</gene>
<dbReference type="SMART" id="SM00382">
    <property type="entry name" value="AAA"/>
    <property type="match status" value="1"/>
</dbReference>
<evidence type="ECO:0000256" key="5">
    <source>
        <dbReference type="ARBA" id="ARBA00022801"/>
    </source>
</evidence>
<feature type="compositionally biased region" description="Low complexity" evidence="9">
    <location>
        <begin position="340"/>
        <end position="352"/>
    </location>
</feature>
<evidence type="ECO:0000259" key="12">
    <source>
        <dbReference type="PROSITE" id="PS50929"/>
    </source>
</evidence>